<evidence type="ECO:0000313" key="2">
    <source>
        <dbReference type="EMBL" id="VDO46056.1"/>
    </source>
</evidence>
<keyword evidence="1" id="KW-0732">Signal</keyword>
<evidence type="ECO:0000313" key="3">
    <source>
        <dbReference type="Proteomes" id="UP000268014"/>
    </source>
</evidence>
<evidence type="ECO:0000313" key="4">
    <source>
        <dbReference type="WBParaSite" id="HPLM_0001257901-mRNA-1"/>
    </source>
</evidence>
<reference evidence="4" key="1">
    <citation type="submission" date="2017-02" db="UniProtKB">
        <authorList>
            <consortium name="WormBaseParasite"/>
        </authorList>
    </citation>
    <scope>IDENTIFICATION</scope>
</reference>
<dbReference type="Proteomes" id="UP000268014">
    <property type="component" value="Unassembled WGS sequence"/>
</dbReference>
<gene>
    <name evidence="2" type="ORF">HPLM_LOCUS12571</name>
</gene>
<name>A0A0N4WMW4_HAEPC</name>
<sequence>MLVTVALLIFVTPSSQTAPTIEEFLTKPIPEEAEELTGEALVEYVNKHQPFFKVEYSGVAEQRMRNLMSMEFVEKSGQNHGLLTTADSISNKVTIPERECGVDELAYTLGKCAYAQESGVGVIEPLAAT</sequence>
<dbReference type="AlphaFoldDB" id="A0A0N4WMW4"/>
<keyword evidence="3" id="KW-1185">Reference proteome</keyword>
<feature type="chain" id="PRO_5043123947" evidence="1">
    <location>
        <begin position="18"/>
        <end position="129"/>
    </location>
</feature>
<organism evidence="4">
    <name type="scientific">Haemonchus placei</name>
    <name type="common">Barber's pole worm</name>
    <dbReference type="NCBI Taxonomy" id="6290"/>
    <lineage>
        <taxon>Eukaryota</taxon>
        <taxon>Metazoa</taxon>
        <taxon>Ecdysozoa</taxon>
        <taxon>Nematoda</taxon>
        <taxon>Chromadorea</taxon>
        <taxon>Rhabditida</taxon>
        <taxon>Rhabditina</taxon>
        <taxon>Rhabditomorpha</taxon>
        <taxon>Strongyloidea</taxon>
        <taxon>Trichostrongylidae</taxon>
        <taxon>Haemonchus</taxon>
    </lineage>
</organism>
<reference evidence="2 3" key="2">
    <citation type="submission" date="2018-11" db="EMBL/GenBank/DDBJ databases">
        <authorList>
            <consortium name="Pathogen Informatics"/>
        </authorList>
    </citation>
    <scope>NUCLEOTIDE SEQUENCE [LARGE SCALE GENOMIC DNA]</scope>
    <source>
        <strain evidence="2 3">MHpl1</strain>
    </source>
</reference>
<proteinExistence type="predicted"/>
<dbReference type="EMBL" id="UZAF01017906">
    <property type="protein sequence ID" value="VDO46056.1"/>
    <property type="molecule type" value="Genomic_DNA"/>
</dbReference>
<evidence type="ECO:0000256" key="1">
    <source>
        <dbReference type="SAM" id="SignalP"/>
    </source>
</evidence>
<protein>
    <submittedName>
        <fullName evidence="4">Peptidase S41</fullName>
    </submittedName>
</protein>
<feature type="signal peptide" evidence="1">
    <location>
        <begin position="1"/>
        <end position="17"/>
    </location>
</feature>
<dbReference type="OrthoDB" id="5850821at2759"/>
<dbReference type="WBParaSite" id="HPLM_0001257901-mRNA-1">
    <property type="protein sequence ID" value="HPLM_0001257901-mRNA-1"/>
    <property type="gene ID" value="HPLM_0001257901"/>
</dbReference>
<accession>A0A0N4WMW4</accession>